<comment type="caution">
    <text evidence="3">The sequence shown here is derived from an EMBL/GenBank/DDBJ whole genome shotgun (WGS) entry which is preliminary data.</text>
</comment>
<comment type="catalytic activity">
    <reaction evidence="2">
        <text>oxidized coenzyme F420-(gamma-L-Glu)(n) + a quinol + H(+) = reduced coenzyme F420-(gamma-L-Glu)(n) + a quinone</text>
        <dbReference type="Rhea" id="RHEA:39663"/>
        <dbReference type="Rhea" id="RHEA-COMP:12939"/>
        <dbReference type="Rhea" id="RHEA-COMP:14378"/>
        <dbReference type="ChEBI" id="CHEBI:15378"/>
        <dbReference type="ChEBI" id="CHEBI:24646"/>
        <dbReference type="ChEBI" id="CHEBI:132124"/>
        <dbReference type="ChEBI" id="CHEBI:133980"/>
        <dbReference type="ChEBI" id="CHEBI:139511"/>
    </reaction>
</comment>
<comment type="similarity">
    <text evidence="1">Belongs to the F420H(2)-dependent quinone reductase family.</text>
</comment>
<keyword evidence="4" id="KW-1185">Reference proteome</keyword>
<dbReference type="NCBIfam" id="TIGR00026">
    <property type="entry name" value="hi_GC_TIGR00026"/>
    <property type="match status" value="1"/>
</dbReference>
<dbReference type="Proteomes" id="UP000235162">
    <property type="component" value="Unassembled WGS sequence"/>
</dbReference>
<gene>
    <name evidence="3" type="ORF">C0029_15695</name>
</gene>
<accession>A0AAP8MBX9</accession>
<dbReference type="AlphaFoldDB" id="A0AAP8MBX9"/>
<sequence>MELIRSDLLKNALASDIFVSVLKRTVPPTDKALLRLTRGWLNTGLQSVVLLDTTGARSGQRRTIATLCMPMGRDLVLVGSNWGQERDPAWVHNLRANDKCYATFRGYVGPMNARELKGAERAAIWKHLVRFNPQYARYQKATSRRLPVLVLERDED</sequence>
<dbReference type="PANTHER" id="PTHR39428:SF1">
    <property type="entry name" value="F420H(2)-DEPENDENT QUINONE REDUCTASE RV1261C"/>
    <property type="match status" value="1"/>
</dbReference>
<protein>
    <submittedName>
        <fullName evidence="3">Nitroreductase family deazaflavin-dependent oxidoreductase</fullName>
    </submittedName>
</protein>
<dbReference type="InterPro" id="IPR004378">
    <property type="entry name" value="F420H2_quin_Rdtase"/>
</dbReference>
<evidence type="ECO:0000256" key="1">
    <source>
        <dbReference type="ARBA" id="ARBA00008710"/>
    </source>
</evidence>
<dbReference type="InterPro" id="IPR012349">
    <property type="entry name" value="Split_barrel_FMN-bd"/>
</dbReference>
<dbReference type="Gene3D" id="2.30.110.10">
    <property type="entry name" value="Electron Transport, Fmn-binding Protein, Chain A"/>
    <property type="match status" value="1"/>
</dbReference>
<evidence type="ECO:0000313" key="4">
    <source>
        <dbReference type="Proteomes" id="UP000235162"/>
    </source>
</evidence>
<evidence type="ECO:0000313" key="3">
    <source>
        <dbReference type="EMBL" id="PLW84983.1"/>
    </source>
</evidence>
<evidence type="ECO:0000256" key="2">
    <source>
        <dbReference type="ARBA" id="ARBA00049106"/>
    </source>
</evidence>
<dbReference type="GO" id="GO:0070967">
    <property type="term" value="F:coenzyme F420 binding"/>
    <property type="evidence" value="ECO:0007669"/>
    <property type="project" value="TreeGrafter"/>
</dbReference>
<dbReference type="Pfam" id="PF04075">
    <property type="entry name" value="F420H2_quin_red"/>
    <property type="match status" value="1"/>
</dbReference>
<dbReference type="GO" id="GO:0016491">
    <property type="term" value="F:oxidoreductase activity"/>
    <property type="evidence" value="ECO:0007669"/>
    <property type="project" value="InterPro"/>
</dbReference>
<dbReference type="PANTHER" id="PTHR39428">
    <property type="entry name" value="F420H(2)-DEPENDENT QUINONE REDUCTASE RV1261C"/>
    <property type="match status" value="1"/>
</dbReference>
<dbReference type="EMBL" id="PKUR01000004">
    <property type="protein sequence ID" value="PLW84983.1"/>
    <property type="molecule type" value="Genomic_DNA"/>
</dbReference>
<name>A0AAP8MBX9_9GAMM</name>
<organism evidence="3 4">
    <name type="scientific">Halioglobus japonicus</name>
    <dbReference type="NCBI Taxonomy" id="930805"/>
    <lineage>
        <taxon>Bacteria</taxon>
        <taxon>Pseudomonadati</taxon>
        <taxon>Pseudomonadota</taxon>
        <taxon>Gammaproteobacteria</taxon>
        <taxon>Cellvibrionales</taxon>
        <taxon>Halieaceae</taxon>
        <taxon>Halioglobus</taxon>
    </lineage>
</organism>
<dbReference type="RefSeq" id="WP_084197846.1">
    <property type="nucleotide sequence ID" value="NZ_BMYL01000004.1"/>
</dbReference>
<dbReference type="KEGG" id="hja:BST95_01435"/>
<reference evidence="3 4" key="1">
    <citation type="submission" date="2018-01" db="EMBL/GenBank/DDBJ databases">
        <title>The draft genome sequence of Halioglobus japonicus S1-36.</title>
        <authorList>
            <person name="Du Z.-J."/>
            <person name="Shi M.-J."/>
        </authorList>
    </citation>
    <scope>NUCLEOTIDE SEQUENCE [LARGE SCALE GENOMIC DNA]</scope>
    <source>
        <strain evidence="3 4">S1-36</strain>
    </source>
</reference>
<proteinExistence type="inferred from homology"/>
<dbReference type="GO" id="GO:0005886">
    <property type="term" value="C:plasma membrane"/>
    <property type="evidence" value="ECO:0007669"/>
    <property type="project" value="TreeGrafter"/>
</dbReference>